<reference evidence="3 4" key="1">
    <citation type="submission" date="2016-07" db="EMBL/GenBank/DDBJ databases">
        <title>Pervasive Adenine N6-methylation of Active Genes in Fungi.</title>
        <authorList>
            <consortium name="DOE Joint Genome Institute"/>
            <person name="Mondo S.J."/>
            <person name="Dannebaum R.O."/>
            <person name="Kuo R.C."/>
            <person name="Labutti K."/>
            <person name="Haridas S."/>
            <person name="Kuo A."/>
            <person name="Salamov A."/>
            <person name="Ahrendt S.R."/>
            <person name="Lipzen A."/>
            <person name="Sullivan W."/>
            <person name="Andreopoulos W.B."/>
            <person name="Clum A."/>
            <person name="Lindquist E."/>
            <person name="Daum C."/>
            <person name="Ramamoorthy G.K."/>
            <person name="Gryganskyi A."/>
            <person name="Culley D."/>
            <person name="Magnuson J.K."/>
            <person name="James T.Y."/>
            <person name="O'Malley M.A."/>
            <person name="Stajich J.E."/>
            <person name="Spatafora J.W."/>
            <person name="Visel A."/>
            <person name="Grigoriev I.V."/>
        </authorList>
    </citation>
    <scope>NUCLEOTIDE SEQUENCE [LARGE SCALE GENOMIC DNA]</scope>
    <source>
        <strain evidence="3 4">JEL800</strain>
    </source>
</reference>
<comment type="caution">
    <text evidence="3">The sequence shown here is derived from an EMBL/GenBank/DDBJ whole genome shotgun (WGS) entry which is preliminary data.</text>
</comment>
<evidence type="ECO:0008006" key="5">
    <source>
        <dbReference type="Google" id="ProtNLM"/>
    </source>
</evidence>
<feature type="coiled-coil region" evidence="1">
    <location>
        <begin position="411"/>
        <end position="442"/>
    </location>
</feature>
<name>A0A1Y2C2V4_9FUNG</name>
<feature type="region of interest" description="Disordered" evidence="2">
    <location>
        <begin position="463"/>
        <end position="534"/>
    </location>
</feature>
<dbReference type="Proteomes" id="UP000193642">
    <property type="component" value="Unassembled WGS sequence"/>
</dbReference>
<keyword evidence="1" id="KW-0175">Coiled coil</keyword>
<sequence>MGSPPKQAPTHHLESSTNQSTNTIDESGEKELESTIEYESVDAEQLTPSTSDSWPSLNRVSGALSFSFFSRFKVIVPPPRQSICKGPQRYEPAIKTSGNIKTFEVEMLQEMNSKSRRLTRTPPPQLSKPLHADSALLYDELYNSDVHSPSRSSVSPFEECRPIHTLTVSESISTSDYAESTPNRMIEPIVSENDMFPVSSGERSAESSPVSFSMSESVADSSFSRSPLKPEVKEDISSTAVDSYADDFDAEEDFPLHTVVPKAPLRNVNVPSVSVSTQEFLDIFQSKSNHQTSSADSIAPTISTRRHSASSASLNTETLNPSENHVLLQRITSELTQVHNLMEEKGQMQDHIGQCQADLEEARHQHDNQTNQIKQILAILEQSNEERSSMHELLLQEKSKTSRNEEEFKLFSKKLRSLQDLNGELRNENEELRTELRKLQYEGNASSEKDDYYKAKLDQLRYDNESLRPPYRQSVPDFRSNASNPFPSTSSQSTTRESTPVKQAWTPQAQHQRPPPASFPRNSSITTGDRNKFLDKLKRYEEEDAEEEDIPDSRSFNSNFFRRSVGSTEGIARRNPITGDVSSQRGFGSAAGGLAASGSGGRRVSVGSVGSSESYAEEPSVDYFALKTELDGQLRTLTDRKAALSSELQKIPTINSGSSRRRKEQLDDELDKVEKAIGGVRMKMRSMNLL</sequence>
<organism evidence="3 4">
    <name type="scientific">Rhizoclosmatium globosum</name>
    <dbReference type="NCBI Taxonomy" id="329046"/>
    <lineage>
        <taxon>Eukaryota</taxon>
        <taxon>Fungi</taxon>
        <taxon>Fungi incertae sedis</taxon>
        <taxon>Chytridiomycota</taxon>
        <taxon>Chytridiomycota incertae sedis</taxon>
        <taxon>Chytridiomycetes</taxon>
        <taxon>Chytridiales</taxon>
        <taxon>Chytriomycetaceae</taxon>
        <taxon>Rhizoclosmatium</taxon>
    </lineage>
</organism>
<accession>A0A1Y2C2V4</accession>
<dbReference type="AlphaFoldDB" id="A0A1Y2C2V4"/>
<dbReference type="OrthoDB" id="5600564at2759"/>
<protein>
    <recommendedName>
        <fullName evidence="5">Enkurin domain-containing protein</fullName>
    </recommendedName>
</protein>
<evidence type="ECO:0000256" key="2">
    <source>
        <dbReference type="SAM" id="MobiDB-lite"/>
    </source>
</evidence>
<feature type="compositionally biased region" description="Low complexity" evidence="2">
    <location>
        <begin position="585"/>
        <end position="602"/>
    </location>
</feature>
<feature type="region of interest" description="Disordered" evidence="2">
    <location>
        <begin position="571"/>
        <end position="602"/>
    </location>
</feature>
<dbReference type="EMBL" id="MCGO01000032">
    <property type="protein sequence ID" value="ORY41349.1"/>
    <property type="molecule type" value="Genomic_DNA"/>
</dbReference>
<feature type="compositionally biased region" description="Polar residues" evidence="2">
    <location>
        <begin position="46"/>
        <end position="56"/>
    </location>
</feature>
<evidence type="ECO:0000313" key="4">
    <source>
        <dbReference type="Proteomes" id="UP000193642"/>
    </source>
</evidence>
<gene>
    <name evidence="3" type="ORF">BCR33DRAFT_787079</name>
</gene>
<feature type="region of interest" description="Disordered" evidence="2">
    <location>
        <begin position="1"/>
        <end position="56"/>
    </location>
</feature>
<feature type="compositionally biased region" description="Polar residues" evidence="2">
    <location>
        <begin position="15"/>
        <end position="25"/>
    </location>
</feature>
<evidence type="ECO:0000256" key="1">
    <source>
        <dbReference type="SAM" id="Coils"/>
    </source>
</evidence>
<feature type="compositionally biased region" description="Low complexity" evidence="2">
    <location>
        <begin position="488"/>
        <end position="498"/>
    </location>
</feature>
<feature type="region of interest" description="Disordered" evidence="2">
    <location>
        <begin position="542"/>
        <end position="561"/>
    </location>
</feature>
<keyword evidence="4" id="KW-1185">Reference proteome</keyword>
<evidence type="ECO:0000313" key="3">
    <source>
        <dbReference type="EMBL" id="ORY41349.1"/>
    </source>
</evidence>
<proteinExistence type="predicted"/>
<feature type="coiled-coil region" evidence="1">
    <location>
        <begin position="352"/>
        <end position="386"/>
    </location>
</feature>